<proteinExistence type="predicted"/>
<sequence>MRIIILGAGRVGESVAESLVSEQNDITIVDRDARRLRDLEDRMDLRGVAGNAIEPSVLERAGIRDADMLIACAELDETNLVACKVAHDRFGVPSTIARLRSPEFMESDPLLGKAGFSVDHVICPEESVVRYVQKLIDYPEALQVLEFSKGRAHLVAVRATEGSTLVNHTISEFRELFPQAQMRVVAVYRQDVEQPCGPGTRIQPGDEVFLLADQDRIRDALAGIHSFDEPVRRVMIAGAGRVGLRLARRLAGRYQVKLIERDRVRCEYLASQLPTDTLVLEGDGTDEELLADENVASMDLFLALTSDDEDNILSAMLAKRLGARRVLSLINRRAYADLIQGSTIDIAVSPAHTVIGELLAHVRRGDVVAVHSLRRGAAEALEGVARGDAKTSKLVGRSVAQLEGILPAGVRLAAVVRGEGGEQQVLMPHHDTYIESDDHLIMFIPSKRQVRDVERLFQVSATYF</sequence>
<keyword evidence="10" id="KW-1185">Reference proteome</keyword>
<name>A0A7X6DJ92_9BURK</name>
<keyword evidence="5" id="KW-0520">NAD</keyword>
<evidence type="ECO:0000256" key="6">
    <source>
        <dbReference type="ARBA" id="ARBA00023065"/>
    </source>
</evidence>
<evidence type="ECO:0000256" key="5">
    <source>
        <dbReference type="ARBA" id="ARBA00023027"/>
    </source>
</evidence>
<reference evidence="9 10" key="1">
    <citation type="journal article" date="2020" name="Nature">
        <title>Bacterial chemolithoautotrophy via manganese oxidation.</title>
        <authorList>
            <person name="Yu H."/>
            <person name="Leadbetter J.R."/>
        </authorList>
    </citation>
    <scope>NUCLEOTIDE SEQUENCE [LARGE SCALE GENOMIC DNA]</scope>
    <source>
        <strain evidence="9 10">RBP-1</strain>
    </source>
</reference>
<dbReference type="NCBIfam" id="NF007031">
    <property type="entry name" value="PRK09496.1-2"/>
    <property type="match status" value="1"/>
</dbReference>
<feature type="domain" description="RCK N-terminal" evidence="7">
    <location>
        <begin position="231"/>
        <end position="348"/>
    </location>
</feature>
<dbReference type="InterPro" id="IPR006037">
    <property type="entry name" value="RCK_C"/>
</dbReference>
<dbReference type="InterPro" id="IPR006036">
    <property type="entry name" value="K_uptake_TrkA"/>
</dbReference>
<dbReference type="EMBL" id="VTOX01000009">
    <property type="protein sequence ID" value="NKE68134.1"/>
    <property type="molecule type" value="Genomic_DNA"/>
</dbReference>
<dbReference type="InterPro" id="IPR050721">
    <property type="entry name" value="Trk_Ktr_HKT_K-transport"/>
</dbReference>
<dbReference type="InterPro" id="IPR003148">
    <property type="entry name" value="RCK_N"/>
</dbReference>
<dbReference type="InterPro" id="IPR036291">
    <property type="entry name" value="NAD(P)-bd_dom_sf"/>
</dbReference>
<accession>A0A7X6DJ92</accession>
<evidence type="ECO:0000256" key="3">
    <source>
        <dbReference type="ARBA" id="ARBA00022538"/>
    </source>
</evidence>
<feature type="domain" description="RCK C-terminal" evidence="8">
    <location>
        <begin position="368"/>
        <end position="459"/>
    </location>
</feature>
<dbReference type="Gene3D" id="3.40.50.720">
    <property type="entry name" value="NAD(P)-binding Rossmann-like Domain"/>
    <property type="match status" value="2"/>
</dbReference>
<keyword evidence="2" id="KW-0813">Transport</keyword>
<feature type="domain" description="RCK C-terminal" evidence="8">
    <location>
        <begin position="142"/>
        <end position="226"/>
    </location>
</feature>
<evidence type="ECO:0000256" key="4">
    <source>
        <dbReference type="ARBA" id="ARBA00022958"/>
    </source>
</evidence>
<dbReference type="RefSeq" id="WP_168109264.1">
    <property type="nucleotide sequence ID" value="NZ_VTOX01000009.1"/>
</dbReference>
<gene>
    <name evidence="9" type="primary">trkA</name>
    <name evidence="9" type="ORF">RAMLITH_20115</name>
</gene>
<evidence type="ECO:0000313" key="9">
    <source>
        <dbReference type="EMBL" id="NKE68134.1"/>
    </source>
</evidence>
<keyword evidence="4" id="KW-0630">Potassium</keyword>
<organism evidence="9 10">
    <name type="scientific">Ramlibacter lithotrophicus</name>
    <dbReference type="NCBI Taxonomy" id="2606681"/>
    <lineage>
        <taxon>Bacteria</taxon>
        <taxon>Pseudomonadati</taxon>
        <taxon>Pseudomonadota</taxon>
        <taxon>Betaproteobacteria</taxon>
        <taxon>Burkholderiales</taxon>
        <taxon>Comamonadaceae</taxon>
        <taxon>Ramlibacter</taxon>
    </lineage>
</organism>
<evidence type="ECO:0000313" key="10">
    <source>
        <dbReference type="Proteomes" id="UP000521868"/>
    </source>
</evidence>
<dbReference type="FunFam" id="3.40.50.720:FF:000042">
    <property type="entry name" value="Trk system potassium transporter TrkA"/>
    <property type="match status" value="1"/>
</dbReference>
<dbReference type="NCBIfam" id="NF007039">
    <property type="entry name" value="PRK09496.3-2"/>
    <property type="match status" value="1"/>
</dbReference>
<comment type="caution">
    <text evidence="9">The sequence shown here is derived from an EMBL/GenBank/DDBJ whole genome shotgun (WGS) entry which is preliminary data.</text>
</comment>
<feature type="domain" description="RCK N-terminal" evidence="7">
    <location>
        <begin position="1"/>
        <end position="122"/>
    </location>
</feature>
<dbReference type="PROSITE" id="PS51201">
    <property type="entry name" value="RCK_N"/>
    <property type="match status" value="2"/>
</dbReference>
<dbReference type="Pfam" id="PF02080">
    <property type="entry name" value="TrkA_C"/>
    <property type="match status" value="2"/>
</dbReference>
<dbReference type="PANTHER" id="PTHR43833:SF5">
    <property type="entry name" value="TRK SYSTEM POTASSIUM UPTAKE PROTEIN TRKA"/>
    <property type="match status" value="1"/>
</dbReference>
<protein>
    <recommendedName>
        <fullName evidence="1">Trk system potassium uptake protein TrkA</fullName>
    </recommendedName>
</protein>
<evidence type="ECO:0000259" key="7">
    <source>
        <dbReference type="PROSITE" id="PS51201"/>
    </source>
</evidence>
<dbReference type="NCBIfam" id="NF007030">
    <property type="entry name" value="PRK09496.1-1"/>
    <property type="match status" value="1"/>
</dbReference>
<dbReference type="Pfam" id="PF02254">
    <property type="entry name" value="TrkA_N"/>
    <property type="match status" value="2"/>
</dbReference>
<dbReference type="Gene3D" id="3.30.70.1450">
    <property type="entry name" value="Regulator of K+ conductance, C-terminal domain"/>
    <property type="match status" value="2"/>
</dbReference>
<dbReference type="PROSITE" id="PS51202">
    <property type="entry name" value="RCK_C"/>
    <property type="match status" value="2"/>
</dbReference>
<dbReference type="PANTHER" id="PTHR43833">
    <property type="entry name" value="POTASSIUM CHANNEL PROTEIN 2-RELATED-RELATED"/>
    <property type="match status" value="1"/>
</dbReference>
<dbReference type="GO" id="GO:0005886">
    <property type="term" value="C:plasma membrane"/>
    <property type="evidence" value="ECO:0007669"/>
    <property type="project" value="InterPro"/>
</dbReference>
<keyword evidence="6" id="KW-0406">Ion transport</keyword>
<dbReference type="SUPFAM" id="SSF116726">
    <property type="entry name" value="TrkA C-terminal domain-like"/>
    <property type="match status" value="2"/>
</dbReference>
<dbReference type="SUPFAM" id="SSF51735">
    <property type="entry name" value="NAD(P)-binding Rossmann-fold domains"/>
    <property type="match status" value="2"/>
</dbReference>
<evidence type="ECO:0000259" key="8">
    <source>
        <dbReference type="PROSITE" id="PS51202"/>
    </source>
</evidence>
<evidence type="ECO:0000256" key="1">
    <source>
        <dbReference type="ARBA" id="ARBA00017378"/>
    </source>
</evidence>
<dbReference type="Proteomes" id="UP000521868">
    <property type="component" value="Unassembled WGS sequence"/>
</dbReference>
<dbReference type="PRINTS" id="PR00335">
    <property type="entry name" value="KUPTAKETRKA"/>
</dbReference>
<evidence type="ECO:0000256" key="2">
    <source>
        <dbReference type="ARBA" id="ARBA00022448"/>
    </source>
</evidence>
<dbReference type="GO" id="GO:0015079">
    <property type="term" value="F:potassium ion transmembrane transporter activity"/>
    <property type="evidence" value="ECO:0007669"/>
    <property type="project" value="InterPro"/>
</dbReference>
<dbReference type="AlphaFoldDB" id="A0A7X6DJ92"/>
<dbReference type="NCBIfam" id="NF007032">
    <property type="entry name" value="PRK09496.1-4"/>
    <property type="match status" value="1"/>
</dbReference>
<keyword evidence="3" id="KW-0633">Potassium transport</keyword>
<dbReference type="InterPro" id="IPR036721">
    <property type="entry name" value="RCK_C_sf"/>
</dbReference>